<proteinExistence type="predicted"/>
<evidence type="ECO:0000256" key="1">
    <source>
        <dbReference type="ARBA" id="ARBA00023015"/>
    </source>
</evidence>
<dbReference type="Pfam" id="PF00440">
    <property type="entry name" value="TetR_N"/>
    <property type="match status" value="1"/>
</dbReference>
<feature type="DNA-binding region" description="H-T-H motif" evidence="4">
    <location>
        <begin position="26"/>
        <end position="45"/>
    </location>
</feature>
<evidence type="ECO:0000313" key="6">
    <source>
        <dbReference type="EMBL" id="VEP11384.1"/>
    </source>
</evidence>
<organism evidence="6 7">
    <name type="scientific">Hyella patelloides LEGE 07179</name>
    <dbReference type="NCBI Taxonomy" id="945734"/>
    <lineage>
        <taxon>Bacteria</taxon>
        <taxon>Bacillati</taxon>
        <taxon>Cyanobacteriota</taxon>
        <taxon>Cyanophyceae</taxon>
        <taxon>Pleurocapsales</taxon>
        <taxon>Hyellaceae</taxon>
        <taxon>Hyella</taxon>
    </lineage>
</organism>
<evidence type="ECO:0000259" key="5">
    <source>
        <dbReference type="PROSITE" id="PS50977"/>
    </source>
</evidence>
<protein>
    <submittedName>
        <fullName evidence="6">TetR family transcriptional regulator</fullName>
    </submittedName>
</protein>
<dbReference type="Gene3D" id="1.10.357.10">
    <property type="entry name" value="Tetracycline Repressor, domain 2"/>
    <property type="match status" value="1"/>
</dbReference>
<dbReference type="PANTHER" id="PTHR47506">
    <property type="entry name" value="TRANSCRIPTIONAL REGULATORY PROTEIN"/>
    <property type="match status" value="1"/>
</dbReference>
<keyword evidence="7" id="KW-1185">Reference proteome</keyword>
<dbReference type="PROSITE" id="PS50977">
    <property type="entry name" value="HTH_TETR_2"/>
    <property type="match status" value="1"/>
</dbReference>
<name>A0A563VIX5_9CYAN</name>
<sequence>MKQNTAQQILDTAQSMVRNRGYSAFSYADIAKQIGIRKASIHYHFPSKDDLVKELVKRYREILSRKCFQIEQQEITPQEQLREFVNLYRDGLQENQICLCGMLTADFVVLNSEIQAELQTFFAATESWLAKLLQRGIEAKAWQCVQSVEFEAKTIIAMLQGSQLLARAADNSVEAFDLITEGFLKEKLGNK</sequence>
<evidence type="ECO:0000256" key="3">
    <source>
        <dbReference type="ARBA" id="ARBA00023163"/>
    </source>
</evidence>
<keyword evidence="1" id="KW-0805">Transcription regulation</keyword>
<reference evidence="6 7" key="1">
    <citation type="submission" date="2019-01" db="EMBL/GenBank/DDBJ databases">
        <authorList>
            <person name="Brito A."/>
        </authorList>
    </citation>
    <scope>NUCLEOTIDE SEQUENCE [LARGE SCALE GENOMIC DNA]</scope>
    <source>
        <strain evidence="6">1</strain>
    </source>
</reference>
<keyword evidence="3" id="KW-0804">Transcription</keyword>
<dbReference type="PRINTS" id="PR00455">
    <property type="entry name" value="HTHTETR"/>
</dbReference>
<keyword evidence="2 4" id="KW-0238">DNA-binding</keyword>
<gene>
    <name evidence="6" type="ORF">H1P_1020007</name>
</gene>
<dbReference type="InterPro" id="IPR036271">
    <property type="entry name" value="Tet_transcr_reg_TetR-rel_C_sf"/>
</dbReference>
<dbReference type="EMBL" id="CAACVJ010000005">
    <property type="protein sequence ID" value="VEP11384.1"/>
    <property type="molecule type" value="Genomic_DNA"/>
</dbReference>
<dbReference type="OrthoDB" id="9800152at2"/>
<dbReference type="GO" id="GO:0003677">
    <property type="term" value="F:DNA binding"/>
    <property type="evidence" value="ECO:0007669"/>
    <property type="project" value="UniProtKB-UniRule"/>
</dbReference>
<dbReference type="AlphaFoldDB" id="A0A563VIX5"/>
<dbReference type="SUPFAM" id="SSF46689">
    <property type="entry name" value="Homeodomain-like"/>
    <property type="match status" value="1"/>
</dbReference>
<feature type="domain" description="HTH tetR-type" evidence="5">
    <location>
        <begin position="3"/>
        <end position="63"/>
    </location>
</feature>
<evidence type="ECO:0000256" key="2">
    <source>
        <dbReference type="ARBA" id="ARBA00023125"/>
    </source>
</evidence>
<accession>A0A563VIX5</accession>
<dbReference type="SUPFAM" id="SSF48498">
    <property type="entry name" value="Tetracyclin repressor-like, C-terminal domain"/>
    <property type="match status" value="1"/>
</dbReference>
<dbReference type="PANTHER" id="PTHR47506:SF1">
    <property type="entry name" value="HTH-TYPE TRANSCRIPTIONAL REGULATOR YJDC"/>
    <property type="match status" value="1"/>
</dbReference>
<evidence type="ECO:0000313" key="7">
    <source>
        <dbReference type="Proteomes" id="UP000320055"/>
    </source>
</evidence>
<dbReference type="Proteomes" id="UP000320055">
    <property type="component" value="Unassembled WGS sequence"/>
</dbReference>
<evidence type="ECO:0000256" key="4">
    <source>
        <dbReference type="PROSITE-ProRule" id="PRU00335"/>
    </source>
</evidence>
<dbReference type="InterPro" id="IPR009057">
    <property type="entry name" value="Homeodomain-like_sf"/>
</dbReference>
<dbReference type="RefSeq" id="WP_144868727.1">
    <property type="nucleotide sequence ID" value="NZ_LR213858.1"/>
</dbReference>
<dbReference type="InterPro" id="IPR001647">
    <property type="entry name" value="HTH_TetR"/>
</dbReference>